<dbReference type="AlphaFoldDB" id="A0A0U1P4A3"/>
<keyword evidence="1" id="KW-0812">Transmembrane</keyword>
<feature type="transmembrane region" description="Helical" evidence="1">
    <location>
        <begin position="144"/>
        <end position="170"/>
    </location>
</feature>
<evidence type="ECO:0000313" key="3">
    <source>
        <dbReference type="Proteomes" id="UP000199087"/>
    </source>
</evidence>
<reference evidence="3" key="1">
    <citation type="submission" date="2015-05" db="EMBL/GenBank/DDBJ databases">
        <authorList>
            <person name="Urmite Genomes"/>
        </authorList>
    </citation>
    <scope>NUCLEOTIDE SEQUENCE [LARGE SCALE GENOMIC DNA]</scope>
    <source>
        <strain evidence="3">LF1</strain>
    </source>
</reference>
<keyword evidence="3" id="KW-1185">Reference proteome</keyword>
<dbReference type="InterPro" id="IPR010390">
    <property type="entry name" value="ABC-2_transporter-like"/>
</dbReference>
<dbReference type="Proteomes" id="UP000199087">
    <property type="component" value="Unassembled WGS sequence"/>
</dbReference>
<feature type="transmembrane region" description="Helical" evidence="1">
    <location>
        <begin position="55"/>
        <end position="79"/>
    </location>
</feature>
<keyword evidence="1" id="KW-1133">Transmembrane helix</keyword>
<feature type="transmembrane region" description="Helical" evidence="1">
    <location>
        <begin position="115"/>
        <end position="132"/>
    </location>
</feature>
<dbReference type="STRING" id="1499688.BN000_05221"/>
<gene>
    <name evidence="2" type="ORF">BN000_05221</name>
</gene>
<dbReference type="RefSeq" id="WP_176699953.1">
    <property type="nucleotide sequence ID" value="NZ_CVRB01000007.1"/>
</dbReference>
<name>A0A0U1P4A3_9BACI</name>
<organism evidence="2 3">
    <name type="scientific">Neobacillus massiliamazoniensis</name>
    <dbReference type="NCBI Taxonomy" id="1499688"/>
    <lineage>
        <taxon>Bacteria</taxon>
        <taxon>Bacillati</taxon>
        <taxon>Bacillota</taxon>
        <taxon>Bacilli</taxon>
        <taxon>Bacillales</taxon>
        <taxon>Bacillaceae</taxon>
        <taxon>Neobacillus</taxon>
    </lineage>
</organism>
<feature type="transmembrane region" description="Helical" evidence="1">
    <location>
        <begin position="20"/>
        <end position="43"/>
    </location>
</feature>
<proteinExistence type="predicted"/>
<protein>
    <submittedName>
        <fullName evidence="2">ABC transporter permease</fullName>
    </submittedName>
</protein>
<dbReference type="Pfam" id="PF06182">
    <property type="entry name" value="ABC2_membrane_6"/>
    <property type="match status" value="1"/>
</dbReference>
<accession>A0A0U1P4A3</accession>
<dbReference type="EMBL" id="CVRB01000007">
    <property type="protein sequence ID" value="CRK85149.1"/>
    <property type="molecule type" value="Genomic_DNA"/>
</dbReference>
<feature type="transmembrane region" description="Helical" evidence="1">
    <location>
        <begin position="228"/>
        <end position="250"/>
    </location>
</feature>
<feature type="transmembrane region" description="Helical" evidence="1">
    <location>
        <begin position="201"/>
        <end position="221"/>
    </location>
</feature>
<evidence type="ECO:0000313" key="2">
    <source>
        <dbReference type="EMBL" id="CRK85149.1"/>
    </source>
</evidence>
<dbReference type="PANTHER" id="PTHR36833">
    <property type="entry name" value="SLR0610 PROTEIN-RELATED"/>
    <property type="match status" value="1"/>
</dbReference>
<evidence type="ECO:0000256" key="1">
    <source>
        <dbReference type="SAM" id="Phobius"/>
    </source>
</evidence>
<sequence length="260" mass="30063">MVLYIKYLLIHFKAQMQYRTSFWLLSIGQFFIPFAIFAGLYFLFERFGQIKGWQFFEVALCFAVIHMAFALSECFARGFDAFSNLVVKGEFDRLLVRPRSTFLQVLGSKFEFTRFGRLLQSVIVLVWALGNLPIEWSLMKAVTLVLMIISGVLIFTGIYMLAATMCFWTVQGLEVANIFTDGGREMAQYPLNIYQKWVARFFTYVIPFGCVNYLPLLYLLGKTTGHDLLYMLMPVLGSLFILPCFLVWQFGVRHYRSTGS</sequence>
<keyword evidence="1" id="KW-0472">Membrane</keyword>
<dbReference type="PANTHER" id="PTHR36833:SF1">
    <property type="entry name" value="INTEGRAL MEMBRANE TRANSPORT PROTEIN"/>
    <property type="match status" value="1"/>
</dbReference>